<dbReference type="EMBL" id="BPLR01008235">
    <property type="protein sequence ID" value="GIY23103.1"/>
    <property type="molecule type" value="Genomic_DNA"/>
</dbReference>
<name>A0AAV4RT97_CAEEX</name>
<proteinExistence type="predicted"/>
<gene>
    <name evidence="2" type="ORF">CEXT_124381</name>
</gene>
<comment type="caution">
    <text evidence="2">The sequence shown here is derived from an EMBL/GenBank/DDBJ whole genome shotgun (WGS) entry which is preliminary data.</text>
</comment>
<protein>
    <submittedName>
        <fullName evidence="2">Uncharacterized protein</fullName>
    </submittedName>
</protein>
<evidence type="ECO:0000313" key="3">
    <source>
        <dbReference type="Proteomes" id="UP001054945"/>
    </source>
</evidence>
<keyword evidence="3" id="KW-1185">Reference proteome</keyword>
<evidence type="ECO:0000313" key="2">
    <source>
        <dbReference type="EMBL" id="GIY23103.1"/>
    </source>
</evidence>
<organism evidence="2 3">
    <name type="scientific">Caerostris extrusa</name>
    <name type="common">Bark spider</name>
    <name type="synonym">Caerostris bankana</name>
    <dbReference type="NCBI Taxonomy" id="172846"/>
    <lineage>
        <taxon>Eukaryota</taxon>
        <taxon>Metazoa</taxon>
        <taxon>Ecdysozoa</taxon>
        <taxon>Arthropoda</taxon>
        <taxon>Chelicerata</taxon>
        <taxon>Arachnida</taxon>
        <taxon>Araneae</taxon>
        <taxon>Araneomorphae</taxon>
        <taxon>Entelegynae</taxon>
        <taxon>Araneoidea</taxon>
        <taxon>Araneidae</taxon>
        <taxon>Caerostris</taxon>
    </lineage>
</organism>
<reference evidence="2 3" key="1">
    <citation type="submission" date="2021-06" db="EMBL/GenBank/DDBJ databases">
        <title>Caerostris extrusa draft genome.</title>
        <authorList>
            <person name="Kono N."/>
            <person name="Arakawa K."/>
        </authorList>
    </citation>
    <scope>NUCLEOTIDE SEQUENCE [LARGE SCALE GENOMIC DNA]</scope>
</reference>
<feature type="region of interest" description="Disordered" evidence="1">
    <location>
        <begin position="1"/>
        <end position="20"/>
    </location>
</feature>
<dbReference type="Proteomes" id="UP001054945">
    <property type="component" value="Unassembled WGS sequence"/>
</dbReference>
<dbReference type="AlphaFoldDB" id="A0AAV4RT97"/>
<evidence type="ECO:0000256" key="1">
    <source>
        <dbReference type="SAM" id="MobiDB-lite"/>
    </source>
</evidence>
<accession>A0AAV4RT97</accession>
<sequence>MWLFPYSESERGNLPNSKSLGWAGTPSQAWRAGCASTPALMPGCWHGVCVVESHGGSHDLISKVMGDVETGKTKNLSTSHI</sequence>